<name>A0A8K0X3C7_9PEZI</name>
<dbReference type="Pfam" id="PF09747">
    <property type="entry name" value="CCD97-like_C"/>
    <property type="match status" value="2"/>
</dbReference>
<feature type="region of interest" description="Disordered" evidence="1">
    <location>
        <begin position="1"/>
        <end position="51"/>
    </location>
</feature>
<feature type="region of interest" description="Disordered" evidence="1">
    <location>
        <begin position="189"/>
        <end position="223"/>
    </location>
</feature>
<feature type="compositionally biased region" description="Basic and acidic residues" evidence="1">
    <location>
        <begin position="77"/>
        <end position="86"/>
    </location>
</feature>
<feature type="compositionally biased region" description="Basic and acidic residues" evidence="1">
    <location>
        <begin position="33"/>
        <end position="47"/>
    </location>
</feature>
<dbReference type="Proteomes" id="UP000813385">
    <property type="component" value="Unassembled WGS sequence"/>
</dbReference>
<dbReference type="InterPro" id="IPR018613">
    <property type="entry name" value="Ccdc97-like"/>
</dbReference>
<evidence type="ECO:0000259" key="2">
    <source>
        <dbReference type="Pfam" id="PF09747"/>
    </source>
</evidence>
<dbReference type="PANTHER" id="PTHR31840:SF1">
    <property type="entry name" value="COILED-COIL DOMAIN-CONTAINING PROTEIN 97"/>
    <property type="match status" value="1"/>
</dbReference>
<dbReference type="InterPro" id="IPR040233">
    <property type="entry name" value="CCD97-like_C"/>
</dbReference>
<dbReference type="AlphaFoldDB" id="A0A8K0X3C7"/>
<dbReference type="PANTHER" id="PTHR31840">
    <property type="entry name" value="COILED-COIL DOMAIN-CONTAINING PROTEIN 97"/>
    <property type="match status" value="1"/>
</dbReference>
<comment type="caution">
    <text evidence="3">The sequence shown here is derived from an EMBL/GenBank/DDBJ whole genome shotgun (WGS) entry which is preliminary data.</text>
</comment>
<gene>
    <name evidence="3" type="ORF">B0T11DRAFT_330409</name>
</gene>
<feature type="domain" description="CCD97-like C-terminal" evidence="2">
    <location>
        <begin position="140"/>
        <end position="194"/>
    </location>
</feature>
<sequence>MPFVTHTEGDGPAQPSGPAYEKPVPRPARSPAKSREIRAQNRRREYINRNPEYFASTEHEFADPLLYDTLIRQHQTPAEREADGKRKGYSRVLEGDLARGEARLADLAKKAEESAETPPGSATATGPRANPAAVDLDLFAPEGKDEARARWRDFLADRFVYGQDEDFDYDVVDFDEAYDVMERRDAEDAWFEEEDPEFWVSEPDEKSDQRRESRSGETGVQDF</sequence>
<evidence type="ECO:0000313" key="4">
    <source>
        <dbReference type="Proteomes" id="UP000813385"/>
    </source>
</evidence>
<accession>A0A8K0X3C7</accession>
<organism evidence="3 4">
    <name type="scientific">Plectosphaerella cucumerina</name>
    <dbReference type="NCBI Taxonomy" id="40658"/>
    <lineage>
        <taxon>Eukaryota</taxon>
        <taxon>Fungi</taxon>
        <taxon>Dikarya</taxon>
        <taxon>Ascomycota</taxon>
        <taxon>Pezizomycotina</taxon>
        <taxon>Sordariomycetes</taxon>
        <taxon>Hypocreomycetidae</taxon>
        <taxon>Glomerellales</taxon>
        <taxon>Plectosphaerellaceae</taxon>
        <taxon>Plectosphaerella</taxon>
    </lineage>
</organism>
<protein>
    <submittedName>
        <fullName evidence="3">Coiled-coil domain-containing protein</fullName>
    </submittedName>
</protein>
<evidence type="ECO:0000256" key="1">
    <source>
        <dbReference type="SAM" id="MobiDB-lite"/>
    </source>
</evidence>
<dbReference type="OrthoDB" id="333176at2759"/>
<feature type="domain" description="CCD97-like C-terminal" evidence="2">
    <location>
        <begin position="41"/>
        <end position="116"/>
    </location>
</feature>
<reference evidence="3" key="1">
    <citation type="journal article" date="2021" name="Nat. Commun.">
        <title>Genetic determinants of endophytism in the Arabidopsis root mycobiome.</title>
        <authorList>
            <person name="Mesny F."/>
            <person name="Miyauchi S."/>
            <person name="Thiergart T."/>
            <person name="Pickel B."/>
            <person name="Atanasova L."/>
            <person name="Karlsson M."/>
            <person name="Huettel B."/>
            <person name="Barry K.W."/>
            <person name="Haridas S."/>
            <person name="Chen C."/>
            <person name="Bauer D."/>
            <person name="Andreopoulos W."/>
            <person name="Pangilinan J."/>
            <person name="LaButti K."/>
            <person name="Riley R."/>
            <person name="Lipzen A."/>
            <person name="Clum A."/>
            <person name="Drula E."/>
            <person name="Henrissat B."/>
            <person name="Kohler A."/>
            <person name="Grigoriev I.V."/>
            <person name="Martin F.M."/>
            <person name="Hacquard S."/>
        </authorList>
    </citation>
    <scope>NUCLEOTIDE SEQUENCE</scope>
    <source>
        <strain evidence="3">MPI-CAGE-AT-0016</strain>
    </source>
</reference>
<keyword evidence="4" id="KW-1185">Reference proteome</keyword>
<dbReference type="EMBL" id="JAGPXD010000004">
    <property type="protein sequence ID" value="KAH7358642.1"/>
    <property type="molecule type" value="Genomic_DNA"/>
</dbReference>
<evidence type="ECO:0000313" key="3">
    <source>
        <dbReference type="EMBL" id="KAH7358642.1"/>
    </source>
</evidence>
<feature type="region of interest" description="Disordered" evidence="1">
    <location>
        <begin position="72"/>
        <end position="92"/>
    </location>
</feature>
<feature type="compositionally biased region" description="Basic and acidic residues" evidence="1">
    <location>
        <begin position="203"/>
        <end position="215"/>
    </location>
</feature>
<feature type="region of interest" description="Disordered" evidence="1">
    <location>
        <begin position="108"/>
        <end position="130"/>
    </location>
</feature>
<proteinExistence type="predicted"/>